<dbReference type="KEGG" id="bbev:BBEV_0095"/>
<evidence type="ECO:0000313" key="1">
    <source>
        <dbReference type="EMBL" id="AOM81490.1"/>
    </source>
</evidence>
<evidence type="ECO:0000313" key="2">
    <source>
        <dbReference type="Proteomes" id="UP000094463"/>
    </source>
</evidence>
<dbReference type="AlphaFoldDB" id="A0A1D7QR97"/>
<reference evidence="1 2" key="1">
    <citation type="submission" date="2015-08" db="EMBL/GenBank/DDBJ databases">
        <title>The complete genome sequence of Bacillus beveridgei MLTeJB.</title>
        <authorList>
            <person name="Hanson T.E."/>
            <person name="Mesa C."/>
            <person name="Basesman S.M."/>
            <person name="Oremland R.S."/>
        </authorList>
    </citation>
    <scope>NUCLEOTIDE SEQUENCE [LARGE SCALE GENOMIC DNA]</scope>
    <source>
        <strain evidence="1 2">MLTeJB</strain>
    </source>
</reference>
<accession>A0A1D7QR97</accession>
<dbReference type="Proteomes" id="UP000094463">
    <property type="component" value="Chromosome"/>
</dbReference>
<dbReference type="EMBL" id="CP012502">
    <property type="protein sequence ID" value="AOM81490.1"/>
    <property type="molecule type" value="Genomic_DNA"/>
</dbReference>
<sequence>MIKQGHPFSGRYRRYALAILILILFIPLVTWSVAVAISVSSVALGLIVTFGFDAGTKLLAERKVKKLVNETPELMMPGVKVASGTKGYMTVTKNFLLFVPIWKRVKFVTENSRVVRHTFDGLQLDLTAKMPKKHRSFHYYVSRPAEMQAKLDELVGPSLPYKYDKRADLPDEIDTEELR</sequence>
<keyword evidence="2" id="KW-1185">Reference proteome</keyword>
<gene>
    <name evidence="1" type="ORF">BBEV_0095</name>
</gene>
<dbReference type="RefSeq" id="WP_069363662.1">
    <property type="nucleotide sequence ID" value="NZ_CP012502.1"/>
</dbReference>
<organism evidence="1 2">
    <name type="scientific">Salisediminibacterium beveridgei</name>
    <dbReference type="NCBI Taxonomy" id="632773"/>
    <lineage>
        <taxon>Bacteria</taxon>
        <taxon>Bacillati</taxon>
        <taxon>Bacillota</taxon>
        <taxon>Bacilli</taxon>
        <taxon>Bacillales</taxon>
        <taxon>Bacillaceae</taxon>
        <taxon>Salisediminibacterium</taxon>
    </lineage>
</organism>
<name>A0A1D7QR97_9BACI</name>
<protein>
    <submittedName>
        <fullName evidence="1">Uncharacterized protein</fullName>
    </submittedName>
</protein>
<proteinExistence type="predicted"/>
<dbReference type="OrthoDB" id="2967686at2"/>